<dbReference type="Pfam" id="PF07722">
    <property type="entry name" value="Peptidase_C26"/>
    <property type="match status" value="1"/>
</dbReference>
<dbReference type="SUPFAM" id="SSF52317">
    <property type="entry name" value="Class I glutamine amidotransferase-like"/>
    <property type="match status" value="1"/>
</dbReference>
<accession>A0A224XK60</accession>
<proteinExistence type="inferred from homology"/>
<dbReference type="GO" id="GO:0005773">
    <property type="term" value="C:vacuole"/>
    <property type="evidence" value="ECO:0007669"/>
    <property type="project" value="TreeGrafter"/>
</dbReference>
<dbReference type="InterPro" id="IPR011697">
    <property type="entry name" value="Peptidase_C26"/>
</dbReference>
<dbReference type="AlphaFoldDB" id="A0A224XK60"/>
<evidence type="ECO:0000256" key="3">
    <source>
        <dbReference type="ARBA" id="ARBA00022525"/>
    </source>
</evidence>
<dbReference type="FunFam" id="3.40.50.880:FF:000024">
    <property type="entry name" value="Folate gamma-glutamyl hydrolase"/>
    <property type="match status" value="1"/>
</dbReference>
<dbReference type="GO" id="GO:0005576">
    <property type="term" value="C:extracellular region"/>
    <property type="evidence" value="ECO:0007669"/>
    <property type="project" value="UniProtKB-SubCell"/>
</dbReference>
<feature type="signal peptide" evidence="8">
    <location>
        <begin position="1"/>
        <end position="26"/>
    </location>
</feature>
<feature type="active site" evidence="7">
    <location>
        <position position="245"/>
    </location>
</feature>
<evidence type="ECO:0000313" key="9">
    <source>
        <dbReference type="EMBL" id="JAW11444.1"/>
    </source>
</evidence>
<keyword evidence="5 7" id="KW-0378">Hydrolase</keyword>
<keyword evidence="4 8" id="KW-0732">Signal</keyword>
<evidence type="ECO:0000256" key="8">
    <source>
        <dbReference type="SAM" id="SignalP"/>
    </source>
</evidence>
<sequence>MKELTRLTKSLLFLAIIMDYLLQAESTERPIIGILAQETSPPIKRHFPGYSSYISAAYVKGVESSGARVVPIFIGKDESYYRTLIKSLNGLLLPGGNTWFYSSNGYADAGDILFETAKEMNNGGIHFPILGICLGVELLLYLDNNKKEYRTNCHSKNIALPLEFLPNYKCSKLFGSAPGDVLRILREEAVTLNQHRFCITAKNLTEYGLDSRWRALSQNIDLKNDVVFISTLESIDYPFAGLQFHPEKNAFEWRPDLHNPHFPDAIKSARYFFDWIVNESRLNNNKFNNTEEEDAALIYNYQPTFTKRKLIYDQLYLFN</sequence>
<dbReference type="InterPro" id="IPR015527">
    <property type="entry name" value="Pept_C26_g-glut_hydrolase"/>
</dbReference>
<dbReference type="EMBL" id="GFTR01004982">
    <property type="protein sequence ID" value="JAW11444.1"/>
    <property type="molecule type" value="Transcribed_RNA"/>
</dbReference>
<dbReference type="Gene3D" id="3.40.50.880">
    <property type="match status" value="1"/>
</dbReference>
<evidence type="ECO:0000256" key="7">
    <source>
        <dbReference type="PROSITE-ProRule" id="PRU00607"/>
    </source>
</evidence>
<feature type="active site" description="Nucleophile" evidence="6 7">
    <location>
        <position position="133"/>
    </location>
</feature>
<dbReference type="GO" id="GO:0034722">
    <property type="term" value="F:gamma-glutamyl-peptidase activity"/>
    <property type="evidence" value="ECO:0007669"/>
    <property type="project" value="UniProtKB-UniRule"/>
</dbReference>
<dbReference type="PANTHER" id="PTHR11315">
    <property type="entry name" value="PROTEASE FAMILY C26 GAMMA-GLUTAMYL HYDROLASE"/>
    <property type="match status" value="1"/>
</dbReference>
<dbReference type="PROSITE" id="PS51275">
    <property type="entry name" value="PEPTIDASE_C26_GGH"/>
    <property type="match status" value="1"/>
</dbReference>
<reference evidence="9" key="1">
    <citation type="journal article" date="2018" name="PLoS Negl. Trop. Dis.">
        <title>An insight into the salivary gland and fat body transcriptome of Panstrongylus lignarius (Hemiptera: Heteroptera), the main vector of Chagas disease in Peru.</title>
        <authorList>
            <person name="Nevoa J.C."/>
            <person name="Mendes M.T."/>
            <person name="da Silva M.V."/>
            <person name="Soares S.C."/>
            <person name="Oliveira C.J.F."/>
            <person name="Ribeiro J.M.C."/>
        </authorList>
    </citation>
    <scope>NUCLEOTIDE SEQUENCE</scope>
</reference>
<keyword evidence="3" id="KW-0964">Secreted</keyword>
<feature type="chain" id="PRO_5012668736" description="folate gamma-glutamyl hydrolase" evidence="8">
    <location>
        <begin position="27"/>
        <end position="319"/>
    </location>
</feature>
<dbReference type="GO" id="GO:0046900">
    <property type="term" value="P:tetrahydrofolylpolyglutamate metabolic process"/>
    <property type="evidence" value="ECO:0007669"/>
    <property type="project" value="TreeGrafter"/>
</dbReference>
<comment type="similarity">
    <text evidence="2">Belongs to the peptidase C26 family.</text>
</comment>
<dbReference type="PROSITE" id="PS51273">
    <property type="entry name" value="GATASE_TYPE_1"/>
    <property type="match status" value="1"/>
</dbReference>
<evidence type="ECO:0000256" key="2">
    <source>
        <dbReference type="ARBA" id="ARBA00011083"/>
    </source>
</evidence>
<evidence type="ECO:0000256" key="1">
    <source>
        <dbReference type="ARBA" id="ARBA00004239"/>
    </source>
</evidence>
<evidence type="ECO:0000256" key="6">
    <source>
        <dbReference type="PIRSR" id="PIRSR615527-1"/>
    </source>
</evidence>
<organism evidence="9">
    <name type="scientific">Panstrongylus lignarius</name>
    <dbReference type="NCBI Taxonomy" id="156445"/>
    <lineage>
        <taxon>Eukaryota</taxon>
        <taxon>Metazoa</taxon>
        <taxon>Ecdysozoa</taxon>
        <taxon>Arthropoda</taxon>
        <taxon>Hexapoda</taxon>
        <taxon>Insecta</taxon>
        <taxon>Pterygota</taxon>
        <taxon>Neoptera</taxon>
        <taxon>Paraneoptera</taxon>
        <taxon>Hemiptera</taxon>
        <taxon>Heteroptera</taxon>
        <taxon>Panheteroptera</taxon>
        <taxon>Cimicomorpha</taxon>
        <taxon>Reduviidae</taxon>
        <taxon>Triatominae</taxon>
        <taxon>Panstrongylus</taxon>
    </lineage>
</organism>
<comment type="subcellular location">
    <subcellularLocation>
        <location evidence="1">Secreted</location>
        <location evidence="1">Extracellular space</location>
    </subcellularLocation>
</comment>
<dbReference type="EC" id="3.4.19.9" evidence="7"/>
<comment type="catalytic activity">
    <reaction evidence="7">
        <text>(6S)-5,6,7,8-tetrahydrofolyl-(gamma-L-Glu)(n) + (n-1) H2O = (6S)-5,6,7,8-tetrahydrofolate + (n-1) L-glutamate</text>
        <dbReference type="Rhea" id="RHEA:56784"/>
        <dbReference type="Rhea" id="RHEA-COMP:14738"/>
        <dbReference type="ChEBI" id="CHEBI:15377"/>
        <dbReference type="ChEBI" id="CHEBI:29985"/>
        <dbReference type="ChEBI" id="CHEBI:57453"/>
        <dbReference type="ChEBI" id="CHEBI:141005"/>
        <dbReference type="EC" id="3.4.19.9"/>
    </reaction>
</comment>
<protein>
    <recommendedName>
        <fullName evidence="7">folate gamma-glutamyl hydrolase</fullName>
        <ecNumber evidence="7">3.4.19.9</ecNumber>
    </recommendedName>
</protein>
<evidence type="ECO:0000256" key="4">
    <source>
        <dbReference type="ARBA" id="ARBA00022729"/>
    </source>
</evidence>
<evidence type="ECO:0000256" key="5">
    <source>
        <dbReference type="ARBA" id="ARBA00022801"/>
    </source>
</evidence>
<name>A0A224XK60_9HEMI</name>
<dbReference type="InterPro" id="IPR029062">
    <property type="entry name" value="Class_I_gatase-like"/>
</dbReference>
<feature type="active site" description="Proton donor" evidence="6">
    <location>
        <position position="245"/>
    </location>
</feature>
<dbReference type="PANTHER" id="PTHR11315:SF0">
    <property type="entry name" value="FOLATE GAMMA-GLUTAMYL HYDROLASE"/>
    <property type="match status" value="1"/>
</dbReference>